<gene>
    <name evidence="2" type="ORF">AVEN_189154_1</name>
</gene>
<protein>
    <submittedName>
        <fullName evidence="2">Uncharacterized protein</fullName>
    </submittedName>
</protein>
<reference evidence="2 3" key="1">
    <citation type="journal article" date="2019" name="Sci. Rep.">
        <title>Orb-weaving spider Araneus ventricosus genome elucidates the spidroin gene catalogue.</title>
        <authorList>
            <person name="Kono N."/>
            <person name="Nakamura H."/>
            <person name="Ohtoshi R."/>
            <person name="Moran D.A.P."/>
            <person name="Shinohara A."/>
            <person name="Yoshida Y."/>
            <person name="Fujiwara M."/>
            <person name="Mori M."/>
            <person name="Tomita M."/>
            <person name="Arakawa K."/>
        </authorList>
    </citation>
    <scope>NUCLEOTIDE SEQUENCE [LARGE SCALE GENOMIC DNA]</scope>
</reference>
<organism evidence="2 3">
    <name type="scientific">Araneus ventricosus</name>
    <name type="common">Orbweaver spider</name>
    <name type="synonym">Epeira ventricosa</name>
    <dbReference type="NCBI Taxonomy" id="182803"/>
    <lineage>
        <taxon>Eukaryota</taxon>
        <taxon>Metazoa</taxon>
        <taxon>Ecdysozoa</taxon>
        <taxon>Arthropoda</taxon>
        <taxon>Chelicerata</taxon>
        <taxon>Arachnida</taxon>
        <taxon>Araneae</taxon>
        <taxon>Araneomorphae</taxon>
        <taxon>Entelegynae</taxon>
        <taxon>Araneoidea</taxon>
        <taxon>Araneidae</taxon>
        <taxon>Araneus</taxon>
    </lineage>
</organism>
<dbReference type="AlphaFoldDB" id="A0A4Y2NKV7"/>
<accession>A0A4Y2NKV7</accession>
<feature type="region of interest" description="Disordered" evidence="1">
    <location>
        <begin position="14"/>
        <end position="40"/>
    </location>
</feature>
<sequence length="104" mass="11905">MELFIVRPGSLAGKKRRERQSAEKRAFDERRPSSLLPYPHALDRRAVSAAERDCFRTQTDDNEKSARETLFSKTSLTGPDTFLHSYAQVKEPTSLKKFGLEFSL</sequence>
<evidence type="ECO:0000313" key="3">
    <source>
        <dbReference type="Proteomes" id="UP000499080"/>
    </source>
</evidence>
<comment type="caution">
    <text evidence="2">The sequence shown here is derived from an EMBL/GenBank/DDBJ whole genome shotgun (WGS) entry which is preliminary data.</text>
</comment>
<evidence type="ECO:0000256" key="1">
    <source>
        <dbReference type="SAM" id="MobiDB-lite"/>
    </source>
</evidence>
<evidence type="ECO:0000313" key="2">
    <source>
        <dbReference type="EMBL" id="GBN39463.1"/>
    </source>
</evidence>
<keyword evidence="3" id="KW-1185">Reference proteome</keyword>
<feature type="compositionally biased region" description="Basic and acidic residues" evidence="1">
    <location>
        <begin position="19"/>
        <end position="32"/>
    </location>
</feature>
<proteinExistence type="predicted"/>
<dbReference type="EMBL" id="BGPR01009350">
    <property type="protein sequence ID" value="GBN39463.1"/>
    <property type="molecule type" value="Genomic_DNA"/>
</dbReference>
<dbReference type="Proteomes" id="UP000499080">
    <property type="component" value="Unassembled WGS sequence"/>
</dbReference>
<name>A0A4Y2NKV7_ARAVE</name>